<dbReference type="InterPro" id="IPR035093">
    <property type="entry name" value="RelE/ParE_toxin_dom_sf"/>
</dbReference>
<evidence type="ECO:0000313" key="3">
    <source>
        <dbReference type="Proteomes" id="UP001164020"/>
    </source>
</evidence>
<dbReference type="RefSeq" id="WP_268883773.1">
    <property type="nucleotide sequence ID" value="NZ_CP114029.1"/>
</dbReference>
<protein>
    <submittedName>
        <fullName evidence="2">Type II toxin-antitoxin system RelE/ParE family toxin</fullName>
    </submittedName>
</protein>
<dbReference type="EMBL" id="CP114029">
    <property type="protein sequence ID" value="WAP71230.1"/>
    <property type="molecule type" value="Genomic_DNA"/>
</dbReference>
<reference evidence="2" key="1">
    <citation type="submission" date="2022-12" db="EMBL/GenBank/DDBJ databases">
        <title>Jiella pelagia sp. nov., isolated from phosphonate enriched culture of Northwest Pacific surface seawater.</title>
        <authorList>
            <person name="Shin D.Y."/>
            <person name="Hwang C.Y."/>
        </authorList>
    </citation>
    <scope>NUCLEOTIDE SEQUENCE</scope>
    <source>
        <strain evidence="2">HL-NP1</strain>
    </source>
</reference>
<dbReference type="Proteomes" id="UP001164020">
    <property type="component" value="Chromosome"/>
</dbReference>
<accession>A0ABY7C8U9</accession>
<dbReference type="Gene3D" id="3.30.2310.20">
    <property type="entry name" value="RelE-like"/>
    <property type="match status" value="1"/>
</dbReference>
<name>A0ABY7C8U9_9HYPH</name>
<organism evidence="2 3">
    <name type="scientific">Jiella pelagia</name>
    <dbReference type="NCBI Taxonomy" id="2986949"/>
    <lineage>
        <taxon>Bacteria</taxon>
        <taxon>Pseudomonadati</taxon>
        <taxon>Pseudomonadota</taxon>
        <taxon>Alphaproteobacteria</taxon>
        <taxon>Hyphomicrobiales</taxon>
        <taxon>Aurantimonadaceae</taxon>
        <taxon>Jiella</taxon>
    </lineage>
</organism>
<dbReference type="Pfam" id="PF05016">
    <property type="entry name" value="ParE_toxin"/>
    <property type="match status" value="1"/>
</dbReference>
<evidence type="ECO:0000313" key="2">
    <source>
        <dbReference type="EMBL" id="WAP71230.1"/>
    </source>
</evidence>
<evidence type="ECO:0000256" key="1">
    <source>
        <dbReference type="ARBA" id="ARBA00022649"/>
    </source>
</evidence>
<keyword evidence="3" id="KW-1185">Reference proteome</keyword>
<proteinExistence type="predicted"/>
<sequence length="108" mass="12534">MRRVDVIYRDEARRDLEQIYDAIFEISQSHDVAEGFVERVRARCEKIGDARLGGRRRDDLRPGLRSVPFEKSALILYRVAEAVEIVNISLRGRNYEALFHDPGYPASR</sequence>
<keyword evidence="1" id="KW-1277">Toxin-antitoxin system</keyword>
<dbReference type="InterPro" id="IPR007712">
    <property type="entry name" value="RelE/ParE_toxin"/>
</dbReference>
<gene>
    <name evidence="2" type="ORF">OH818_17340</name>
</gene>